<dbReference type="Proteomes" id="UP000824102">
    <property type="component" value="Unassembled WGS sequence"/>
</dbReference>
<dbReference type="EMBL" id="DXBB01000064">
    <property type="protein sequence ID" value="HIZ72822.1"/>
    <property type="molecule type" value="Genomic_DNA"/>
</dbReference>
<reference evidence="1" key="1">
    <citation type="journal article" date="2021" name="PeerJ">
        <title>Extensive microbial diversity within the chicken gut microbiome revealed by metagenomics and culture.</title>
        <authorList>
            <person name="Gilroy R."/>
            <person name="Ravi A."/>
            <person name="Getino M."/>
            <person name="Pursley I."/>
            <person name="Horton D.L."/>
            <person name="Alikhan N.F."/>
            <person name="Baker D."/>
            <person name="Gharbi K."/>
            <person name="Hall N."/>
            <person name="Watson M."/>
            <person name="Adriaenssens E.M."/>
            <person name="Foster-Nyarko E."/>
            <person name="Jarju S."/>
            <person name="Secka A."/>
            <person name="Antonio M."/>
            <person name="Oren A."/>
            <person name="Chaudhuri R.R."/>
            <person name="La Ragione R."/>
            <person name="Hildebrand F."/>
            <person name="Pallen M.J."/>
        </authorList>
    </citation>
    <scope>NUCLEOTIDE SEQUENCE</scope>
    <source>
        <strain evidence="1">ChiW7-2402</strain>
    </source>
</reference>
<evidence type="ECO:0000313" key="2">
    <source>
        <dbReference type="Proteomes" id="UP000824102"/>
    </source>
</evidence>
<comment type="caution">
    <text evidence="1">The sequence shown here is derived from an EMBL/GenBank/DDBJ whole genome shotgun (WGS) entry which is preliminary data.</text>
</comment>
<protein>
    <submittedName>
        <fullName evidence="1">DUF4363 family protein</fullName>
    </submittedName>
</protein>
<dbReference type="AlphaFoldDB" id="A0A9D2G5X0"/>
<accession>A0A9D2G5X0</accession>
<gene>
    <name evidence="1" type="ORF">H9964_04505</name>
</gene>
<evidence type="ECO:0000313" key="1">
    <source>
        <dbReference type="EMBL" id="HIZ72822.1"/>
    </source>
</evidence>
<organism evidence="1 2">
    <name type="scientific">Candidatus Gallimonas intestinavium</name>
    <dbReference type="NCBI Taxonomy" id="2838603"/>
    <lineage>
        <taxon>Bacteria</taxon>
        <taxon>Bacillati</taxon>
        <taxon>Bacillota</taxon>
        <taxon>Clostridia</taxon>
        <taxon>Candidatus Gallimonas</taxon>
    </lineage>
</organism>
<sequence length="125" mass="13986">MVKSLVSILAAGLLLLGAAIFEGIYVKQQFSAFGEEVSALMQKAEEEQAAAGDAEAVYASWEKRRDELHIWIPHNDISRIDDYLSESIRCFQEKQPTLALAKLEIVLRLCETLPSTYLVSLPNLF</sequence>
<reference evidence="1" key="2">
    <citation type="submission" date="2021-04" db="EMBL/GenBank/DDBJ databases">
        <authorList>
            <person name="Gilroy R."/>
        </authorList>
    </citation>
    <scope>NUCLEOTIDE SEQUENCE</scope>
    <source>
        <strain evidence="1">ChiW7-2402</strain>
    </source>
</reference>
<proteinExistence type="predicted"/>
<name>A0A9D2G5X0_9FIRM</name>